<name>A0ABV5GRP7_9FLAO</name>
<feature type="transmembrane region" description="Helical" evidence="1">
    <location>
        <begin position="52"/>
        <end position="74"/>
    </location>
</feature>
<evidence type="ECO:0008006" key="4">
    <source>
        <dbReference type="Google" id="ProtNLM"/>
    </source>
</evidence>
<evidence type="ECO:0000313" key="2">
    <source>
        <dbReference type="EMBL" id="MFB9098028.1"/>
    </source>
</evidence>
<feature type="transmembrane region" description="Helical" evidence="1">
    <location>
        <begin position="26"/>
        <end position="46"/>
    </location>
</feature>
<dbReference type="RefSeq" id="WP_236456072.1">
    <property type="nucleotide sequence ID" value="NZ_CBCSGE010000003.1"/>
</dbReference>
<sequence>MNTSKNSKIKAKISITDLIELKSKGIFIILLLFPFALLLNSINTAFNSQLEISNSITIVISFQIIVLLISIPLVKKGIAIDYQKNSYNCYILGDSIIYKYNFIPNDYNELIIAEEEFLKLNTNINIDNTAATFNYPIYKFIAQKNNSKKNIIKVDNETDKNILIMFFRKGN</sequence>
<dbReference type="Proteomes" id="UP001589607">
    <property type="component" value="Unassembled WGS sequence"/>
</dbReference>
<comment type="caution">
    <text evidence="2">The sequence shown here is derived from an EMBL/GenBank/DDBJ whole genome shotgun (WGS) entry which is preliminary data.</text>
</comment>
<gene>
    <name evidence="2" type="ORF">ACFFVF_16035</name>
</gene>
<evidence type="ECO:0000313" key="3">
    <source>
        <dbReference type="Proteomes" id="UP001589607"/>
    </source>
</evidence>
<keyword evidence="3" id="KW-1185">Reference proteome</keyword>
<organism evidence="2 3">
    <name type="scientific">Flavobacterium jumunjinense</name>
    <dbReference type="NCBI Taxonomy" id="998845"/>
    <lineage>
        <taxon>Bacteria</taxon>
        <taxon>Pseudomonadati</taxon>
        <taxon>Bacteroidota</taxon>
        <taxon>Flavobacteriia</taxon>
        <taxon>Flavobacteriales</taxon>
        <taxon>Flavobacteriaceae</taxon>
        <taxon>Flavobacterium</taxon>
    </lineage>
</organism>
<keyword evidence="1" id="KW-1133">Transmembrane helix</keyword>
<keyword evidence="1" id="KW-0812">Transmembrane</keyword>
<accession>A0ABV5GRP7</accession>
<protein>
    <recommendedName>
        <fullName evidence="4">SMODS-associating 2TM beta-strand rich effector domain-containing protein</fullName>
    </recommendedName>
</protein>
<keyword evidence="1" id="KW-0472">Membrane</keyword>
<evidence type="ECO:0000256" key="1">
    <source>
        <dbReference type="SAM" id="Phobius"/>
    </source>
</evidence>
<reference evidence="2 3" key="1">
    <citation type="submission" date="2024-09" db="EMBL/GenBank/DDBJ databases">
        <authorList>
            <person name="Sun Q."/>
            <person name="Mori K."/>
        </authorList>
    </citation>
    <scope>NUCLEOTIDE SEQUENCE [LARGE SCALE GENOMIC DNA]</scope>
    <source>
        <strain evidence="2 3">CECT 7955</strain>
    </source>
</reference>
<dbReference type="EMBL" id="JBHMEY010000067">
    <property type="protein sequence ID" value="MFB9098028.1"/>
    <property type="molecule type" value="Genomic_DNA"/>
</dbReference>
<proteinExistence type="predicted"/>